<evidence type="ECO:0008006" key="3">
    <source>
        <dbReference type="Google" id="ProtNLM"/>
    </source>
</evidence>
<evidence type="ECO:0000313" key="2">
    <source>
        <dbReference type="Proteomes" id="UP000050975"/>
    </source>
</evidence>
<comment type="caution">
    <text evidence="1">The sequence shown here is derived from an EMBL/GenBank/DDBJ whole genome shotgun (WGS) entry which is preliminary data.</text>
</comment>
<dbReference type="EMBL" id="LJVE01000096">
    <property type="protein sequence ID" value="KPL13572.1"/>
    <property type="molecule type" value="Genomic_DNA"/>
</dbReference>
<dbReference type="Proteomes" id="UP000050975">
    <property type="component" value="Unassembled WGS sequence"/>
</dbReference>
<proteinExistence type="predicted"/>
<protein>
    <recommendedName>
        <fullName evidence="3">HTH cro/C1-type domain-containing protein</fullName>
    </recommendedName>
</protein>
<dbReference type="InterPro" id="IPR010982">
    <property type="entry name" value="Lambda_DNA-bd_dom_sf"/>
</dbReference>
<name>A0A0S8JUZ3_UNCW3</name>
<accession>A0A0S8JUZ3</accession>
<reference evidence="1 2" key="1">
    <citation type="journal article" date="2015" name="Microbiome">
        <title>Genomic resolution of linkages in carbon, nitrogen, and sulfur cycling among widespread estuary sediment bacteria.</title>
        <authorList>
            <person name="Baker B.J."/>
            <person name="Lazar C.S."/>
            <person name="Teske A.P."/>
            <person name="Dick G.J."/>
        </authorList>
    </citation>
    <scope>NUCLEOTIDE SEQUENCE [LARGE SCALE GENOMIC DNA]</scope>
    <source>
        <strain evidence="1">SM1_77</strain>
    </source>
</reference>
<dbReference type="SUPFAM" id="SSF47413">
    <property type="entry name" value="lambda repressor-like DNA-binding domains"/>
    <property type="match status" value="1"/>
</dbReference>
<evidence type="ECO:0000313" key="1">
    <source>
        <dbReference type="EMBL" id="KPL13572.1"/>
    </source>
</evidence>
<dbReference type="InterPro" id="IPR001387">
    <property type="entry name" value="Cro/C1-type_HTH"/>
</dbReference>
<sequence>MTARDCLSSLELLRDFVTKFVPLPVYMKNLIIDHVETPNRRLWALRESMHIDEVSFARFLGITLDEYHQYEKADSTVPKEFLQSVADEFSIPVEWLLCECPMLPIPKPKRQK</sequence>
<organism evidence="1 2">
    <name type="scientific">candidate division WOR_3 bacterium SM1_77</name>
    <dbReference type="NCBI Taxonomy" id="1703778"/>
    <lineage>
        <taxon>Bacteria</taxon>
        <taxon>Bacteria division WOR-3</taxon>
    </lineage>
</organism>
<gene>
    <name evidence="1" type="ORF">AMJ74_05030</name>
</gene>
<dbReference type="GO" id="GO:0003677">
    <property type="term" value="F:DNA binding"/>
    <property type="evidence" value="ECO:0007669"/>
    <property type="project" value="InterPro"/>
</dbReference>
<dbReference type="Gene3D" id="1.10.260.40">
    <property type="entry name" value="lambda repressor-like DNA-binding domains"/>
    <property type="match status" value="1"/>
</dbReference>
<dbReference type="AlphaFoldDB" id="A0A0S8JUZ3"/>
<dbReference type="CDD" id="cd00093">
    <property type="entry name" value="HTH_XRE"/>
    <property type="match status" value="1"/>
</dbReference>